<gene>
    <name evidence="2" type="ORF">S06H3_62897</name>
</gene>
<accession>X1R9E5</accession>
<feature type="compositionally biased region" description="Acidic residues" evidence="1">
    <location>
        <begin position="17"/>
        <end position="44"/>
    </location>
</feature>
<feature type="non-terminal residue" evidence="2">
    <location>
        <position position="1"/>
    </location>
</feature>
<protein>
    <submittedName>
        <fullName evidence="2">Uncharacterized protein</fullName>
    </submittedName>
</protein>
<sequence length="44" mass="5184">SETEIPEEEKKDPSEMSLEEIENELESMEDIEAEEDLDELEEEL</sequence>
<evidence type="ECO:0000256" key="1">
    <source>
        <dbReference type="SAM" id="MobiDB-lite"/>
    </source>
</evidence>
<reference evidence="2" key="1">
    <citation type="journal article" date="2014" name="Front. Microbiol.">
        <title>High frequency of phylogenetically diverse reductive dehalogenase-homologous genes in deep subseafloor sedimentary metagenomes.</title>
        <authorList>
            <person name="Kawai M."/>
            <person name="Futagami T."/>
            <person name="Toyoda A."/>
            <person name="Takaki Y."/>
            <person name="Nishi S."/>
            <person name="Hori S."/>
            <person name="Arai W."/>
            <person name="Tsubouchi T."/>
            <person name="Morono Y."/>
            <person name="Uchiyama I."/>
            <person name="Ito T."/>
            <person name="Fujiyama A."/>
            <person name="Inagaki F."/>
            <person name="Takami H."/>
        </authorList>
    </citation>
    <scope>NUCLEOTIDE SEQUENCE</scope>
    <source>
        <strain evidence="2">Expedition CK06-06</strain>
    </source>
</reference>
<name>X1R9E5_9ZZZZ</name>
<dbReference type="AlphaFoldDB" id="X1R9E5"/>
<comment type="caution">
    <text evidence="2">The sequence shown here is derived from an EMBL/GenBank/DDBJ whole genome shotgun (WGS) entry which is preliminary data.</text>
</comment>
<feature type="region of interest" description="Disordered" evidence="1">
    <location>
        <begin position="1"/>
        <end position="44"/>
    </location>
</feature>
<proteinExistence type="predicted"/>
<organism evidence="2">
    <name type="scientific">marine sediment metagenome</name>
    <dbReference type="NCBI Taxonomy" id="412755"/>
    <lineage>
        <taxon>unclassified sequences</taxon>
        <taxon>metagenomes</taxon>
        <taxon>ecological metagenomes</taxon>
    </lineage>
</organism>
<dbReference type="EMBL" id="BARV01041595">
    <property type="protein sequence ID" value="GAI52214.1"/>
    <property type="molecule type" value="Genomic_DNA"/>
</dbReference>
<evidence type="ECO:0000313" key="2">
    <source>
        <dbReference type="EMBL" id="GAI52214.1"/>
    </source>
</evidence>